<dbReference type="PROSITE" id="PS50222">
    <property type="entry name" value="EF_HAND_2"/>
    <property type="match status" value="3"/>
</dbReference>
<dbReference type="InterPro" id="IPR002048">
    <property type="entry name" value="EF_hand_dom"/>
</dbReference>
<protein>
    <recommendedName>
        <fullName evidence="8">EF-hand domain-containing protein</fullName>
    </recommendedName>
</protein>
<feature type="domain" description="EF-hand" evidence="8">
    <location>
        <begin position="148"/>
        <end position="183"/>
    </location>
</feature>
<feature type="domain" description="EF-hand" evidence="8">
    <location>
        <begin position="278"/>
        <end position="313"/>
    </location>
</feature>
<dbReference type="GO" id="GO:0005509">
    <property type="term" value="F:calcium ion binding"/>
    <property type="evidence" value="ECO:0007669"/>
    <property type="project" value="InterPro"/>
</dbReference>
<dbReference type="AlphaFoldDB" id="A0A8J6C9H1"/>
<comment type="caution">
    <text evidence="9">The sequence shown here is derived from an EMBL/GenBank/DDBJ whole genome shotgun (WGS) entry which is preliminary data.</text>
</comment>
<feature type="coiled-coil region" evidence="6">
    <location>
        <begin position="82"/>
        <end position="117"/>
    </location>
</feature>
<dbReference type="SUPFAM" id="SSF47473">
    <property type="entry name" value="EF-hand"/>
    <property type="match status" value="1"/>
</dbReference>
<evidence type="ECO:0000256" key="3">
    <source>
        <dbReference type="ARBA" id="ARBA00022723"/>
    </source>
</evidence>
<comment type="subcellular location">
    <subcellularLocation>
        <location evidence="1">Cytoplasm</location>
    </subcellularLocation>
</comment>
<keyword evidence="6" id="KW-0175">Coiled coil</keyword>
<dbReference type="Gene3D" id="1.10.238.10">
    <property type="entry name" value="EF-hand"/>
    <property type="match status" value="2"/>
</dbReference>
<feature type="region of interest" description="Disordered" evidence="7">
    <location>
        <begin position="1"/>
        <end position="53"/>
    </location>
</feature>
<evidence type="ECO:0000256" key="1">
    <source>
        <dbReference type="ARBA" id="ARBA00004496"/>
    </source>
</evidence>
<organism evidence="9 10">
    <name type="scientific">Diacronema lutheri</name>
    <name type="common">Unicellular marine alga</name>
    <name type="synonym">Monochrysis lutheri</name>
    <dbReference type="NCBI Taxonomy" id="2081491"/>
    <lineage>
        <taxon>Eukaryota</taxon>
        <taxon>Haptista</taxon>
        <taxon>Haptophyta</taxon>
        <taxon>Pavlovophyceae</taxon>
        <taxon>Pavlovales</taxon>
        <taxon>Pavlovaceae</taxon>
        <taxon>Diacronema</taxon>
    </lineage>
</organism>
<dbReference type="SMART" id="SM00054">
    <property type="entry name" value="EFh"/>
    <property type="match status" value="3"/>
</dbReference>
<evidence type="ECO:0000313" key="9">
    <source>
        <dbReference type="EMBL" id="KAG8466507.1"/>
    </source>
</evidence>
<dbReference type="EMBL" id="JAGTXO010000007">
    <property type="protein sequence ID" value="KAG8466507.1"/>
    <property type="molecule type" value="Genomic_DNA"/>
</dbReference>
<keyword evidence="4" id="KW-0677">Repeat</keyword>
<dbReference type="InterPro" id="IPR011992">
    <property type="entry name" value="EF-hand-dom_pair"/>
</dbReference>
<keyword evidence="5" id="KW-0106">Calcium</keyword>
<dbReference type="PANTHER" id="PTHR46212">
    <property type="entry name" value="PEFLIN"/>
    <property type="match status" value="1"/>
</dbReference>
<reference evidence="9" key="1">
    <citation type="submission" date="2021-05" db="EMBL/GenBank/DDBJ databases">
        <title>The genome of the haptophyte Pavlova lutheri (Diacronema luteri, Pavlovales) - a model for lipid biosynthesis in eukaryotic algae.</title>
        <authorList>
            <person name="Hulatt C.J."/>
            <person name="Posewitz M.C."/>
        </authorList>
    </citation>
    <scope>NUCLEOTIDE SEQUENCE</scope>
    <source>
        <strain evidence="9">NIVA-4/92</strain>
    </source>
</reference>
<gene>
    <name evidence="9" type="ORF">KFE25_007886</name>
</gene>
<name>A0A8J6C9H1_DIALT</name>
<feature type="domain" description="EF-hand" evidence="8">
    <location>
        <begin position="242"/>
        <end position="277"/>
    </location>
</feature>
<accession>A0A8J6C9H1</accession>
<keyword evidence="2" id="KW-0963">Cytoplasm</keyword>
<dbReference type="Proteomes" id="UP000751190">
    <property type="component" value="Unassembled WGS sequence"/>
</dbReference>
<evidence type="ECO:0000259" key="8">
    <source>
        <dbReference type="PROSITE" id="PS50222"/>
    </source>
</evidence>
<evidence type="ECO:0000256" key="5">
    <source>
        <dbReference type="ARBA" id="ARBA00022837"/>
    </source>
</evidence>
<evidence type="ECO:0000256" key="2">
    <source>
        <dbReference type="ARBA" id="ARBA00022490"/>
    </source>
</evidence>
<dbReference type="OMA" id="FTEPEWK"/>
<dbReference type="OrthoDB" id="26525at2759"/>
<keyword evidence="10" id="KW-1185">Reference proteome</keyword>
<dbReference type="PANTHER" id="PTHR46212:SF3">
    <property type="entry name" value="GH27120P"/>
    <property type="match status" value="1"/>
</dbReference>
<dbReference type="InterPro" id="IPR051426">
    <property type="entry name" value="Peflin/Sorcin_CaBP"/>
</dbReference>
<proteinExistence type="predicted"/>
<evidence type="ECO:0000256" key="7">
    <source>
        <dbReference type="SAM" id="MobiDB-lite"/>
    </source>
</evidence>
<keyword evidence="3" id="KW-0479">Metal-binding</keyword>
<dbReference type="Pfam" id="PF13499">
    <property type="entry name" value="EF-hand_7"/>
    <property type="match status" value="1"/>
</dbReference>
<dbReference type="GO" id="GO:0005737">
    <property type="term" value="C:cytoplasm"/>
    <property type="evidence" value="ECO:0007669"/>
    <property type="project" value="UniProtKB-SubCell"/>
</dbReference>
<evidence type="ECO:0000256" key="6">
    <source>
        <dbReference type="SAM" id="Coils"/>
    </source>
</evidence>
<evidence type="ECO:0000256" key="4">
    <source>
        <dbReference type="ARBA" id="ARBA00022737"/>
    </source>
</evidence>
<sequence length="318" mass="34625">MAAEPDDAVVLTGQPAEEPRRNSRTAAFTMGGHGIADSFAESAPATAPPAPDNLEEKRAAAIAAREAARRERINAVKKSKFTKNLERKAAEEKAEAARKVEEARKAHLAEIEAKRQANILRKEAEHKAKADALRVRKLHAQRADFKQADVLLLHKAHALVDADKSGSVSIEQLKDALRASALPEGLVSSFDRNKKDGSVSLDEFLKLIYPRASAADFELMRSWIDEATAPPPPPPRRTLSPHELGEVHAIFSKYDDDKSGGLEIKELKAALKGKFAGVDDAQVDAMFAAADQDESATLDRDEFKALLVGSGLWDGEQR</sequence>
<evidence type="ECO:0000313" key="10">
    <source>
        <dbReference type="Proteomes" id="UP000751190"/>
    </source>
</evidence>
<dbReference type="CDD" id="cd00051">
    <property type="entry name" value="EFh"/>
    <property type="match status" value="1"/>
</dbReference>